<feature type="domain" description="L-fucose isomerase C-terminal" evidence="3">
    <location>
        <begin position="344"/>
        <end position="470"/>
    </location>
</feature>
<gene>
    <name evidence="4" type="ordered locus">Spirs_1033</name>
</gene>
<organism evidence="4 5">
    <name type="scientific">Sediminispirochaeta smaragdinae (strain DSM 11293 / JCM 15392 / SEBR 4228)</name>
    <name type="common">Spirochaeta smaragdinae</name>
    <dbReference type="NCBI Taxonomy" id="573413"/>
    <lineage>
        <taxon>Bacteria</taxon>
        <taxon>Pseudomonadati</taxon>
        <taxon>Spirochaetota</taxon>
        <taxon>Spirochaetia</taxon>
        <taxon>Spirochaetales</taxon>
        <taxon>Spirochaetaceae</taxon>
        <taxon>Sediminispirochaeta</taxon>
    </lineage>
</organism>
<dbReference type="Proteomes" id="UP000002318">
    <property type="component" value="Chromosome"/>
</dbReference>
<dbReference type="KEGG" id="ssm:Spirs_1033"/>
<dbReference type="OrthoDB" id="5838738at2"/>
<dbReference type="PANTHER" id="PTHR36120:SF1">
    <property type="entry name" value="L-FUCOSE ISOMERASE C-TERMINAL DOMAIN-CONTAINING PROTEIN"/>
    <property type="match status" value="1"/>
</dbReference>
<dbReference type="InterPro" id="IPR015888">
    <property type="entry name" value="Fuc_isomerase_C"/>
</dbReference>
<evidence type="ECO:0000313" key="4">
    <source>
        <dbReference type="EMBL" id="ADK80166.1"/>
    </source>
</evidence>
<name>E1RCT6_SEDSS</name>
<keyword evidence="2" id="KW-0119">Carbohydrate metabolism</keyword>
<dbReference type="GO" id="GO:0005737">
    <property type="term" value="C:cytoplasm"/>
    <property type="evidence" value="ECO:0007669"/>
    <property type="project" value="InterPro"/>
</dbReference>
<dbReference type="GO" id="GO:0008736">
    <property type="term" value="F:L-fucose isomerase activity"/>
    <property type="evidence" value="ECO:0007669"/>
    <property type="project" value="InterPro"/>
</dbReference>
<dbReference type="STRING" id="573413.Spirs_1033"/>
<reference evidence="4 5" key="1">
    <citation type="journal article" date="2010" name="Stand. Genomic Sci.">
        <title>Complete genome sequence of Spirochaeta smaragdinae type strain (SEBR 4228).</title>
        <authorList>
            <person name="Mavromatis K."/>
            <person name="Yasawong M."/>
            <person name="Chertkov O."/>
            <person name="Lapidus A."/>
            <person name="Lucas S."/>
            <person name="Nolan M."/>
            <person name="Del Rio T.G."/>
            <person name="Tice H."/>
            <person name="Cheng J.F."/>
            <person name="Pitluck S."/>
            <person name="Liolios K."/>
            <person name="Ivanova N."/>
            <person name="Tapia R."/>
            <person name="Han C."/>
            <person name="Bruce D."/>
            <person name="Goodwin L."/>
            <person name="Pati A."/>
            <person name="Chen A."/>
            <person name="Palaniappan K."/>
            <person name="Land M."/>
            <person name="Hauser L."/>
            <person name="Chang Y.J."/>
            <person name="Jeffries C.D."/>
            <person name="Detter J.C."/>
            <person name="Rohde M."/>
            <person name="Brambilla E."/>
            <person name="Spring S."/>
            <person name="Goker M."/>
            <person name="Sikorski J."/>
            <person name="Woyke T."/>
            <person name="Bristow J."/>
            <person name="Eisen J.A."/>
            <person name="Markowitz V."/>
            <person name="Hugenholtz P."/>
            <person name="Klenk H.P."/>
            <person name="Kyrpides N.C."/>
        </authorList>
    </citation>
    <scope>NUCLEOTIDE SEQUENCE [LARGE SCALE GENOMIC DNA]</scope>
    <source>
        <strain evidence="5">DSM 11293 / JCM 15392 / SEBR 4228</strain>
    </source>
</reference>
<evidence type="ECO:0000313" key="5">
    <source>
        <dbReference type="Proteomes" id="UP000002318"/>
    </source>
</evidence>
<dbReference type="RefSeq" id="WP_013253630.1">
    <property type="nucleotide sequence ID" value="NC_014364.1"/>
</dbReference>
<keyword evidence="1 4" id="KW-0413">Isomerase</keyword>
<dbReference type="GO" id="GO:0006004">
    <property type="term" value="P:fucose metabolic process"/>
    <property type="evidence" value="ECO:0007669"/>
    <property type="project" value="InterPro"/>
</dbReference>
<dbReference type="eggNOG" id="COG2407">
    <property type="taxonomic scope" value="Bacteria"/>
</dbReference>
<proteinExistence type="predicted"/>
<protein>
    <submittedName>
        <fullName evidence="4">L-fucose isomerase</fullName>
    </submittedName>
</protein>
<evidence type="ECO:0000259" key="3">
    <source>
        <dbReference type="Pfam" id="PF02952"/>
    </source>
</evidence>
<dbReference type="HOGENOM" id="CLU_045643_0_0_12"/>
<keyword evidence="5" id="KW-1185">Reference proteome</keyword>
<dbReference type="PANTHER" id="PTHR36120">
    <property type="entry name" value="FUCOSE ISOMERASE"/>
    <property type="match status" value="1"/>
</dbReference>
<dbReference type="SUPFAM" id="SSF53743">
    <property type="entry name" value="FucI/AraA N-terminal and middle domains"/>
    <property type="match status" value="1"/>
</dbReference>
<accession>E1RCT6</accession>
<dbReference type="Pfam" id="PF02952">
    <property type="entry name" value="Fucose_iso_C"/>
    <property type="match status" value="1"/>
</dbReference>
<dbReference type="EMBL" id="CP002116">
    <property type="protein sequence ID" value="ADK80166.1"/>
    <property type="molecule type" value="Genomic_DNA"/>
</dbReference>
<dbReference type="AlphaFoldDB" id="E1RCT6"/>
<evidence type="ECO:0000256" key="2">
    <source>
        <dbReference type="ARBA" id="ARBA00023277"/>
    </source>
</evidence>
<sequence>MKIMEKKLTFGIIPATRNIFNAELALADRRALLEILDRTGYGYVIPDEGQTTSGCIETYRDAKLCAELFDGHRGDIDGVIVILPNFGDELGVVNTLTMADLKVPVLVQAANDENDKVGILQRRDSFCGKISVCNNLYQYGIDFTDTTHHTCDLRSDEFLADLHRFAAVCRTVRGLRKARIGAIGARPAGFQTVRFSEKLLQASGITVVPIDLSEILASARFLKTSDPAVKSMREAIGAYGKIPKSISEEHILLQTRFSVAVNRFMEENELDASAIQCWDSLEYNYGCASCLTMSMMGEKQKPSACEMDVAGAVSMYTLLLASGNPPGFLDWNNNFDYDADTCVCTHCSNYPKSFMGSELEISNLDILGNTIGPDRCFGAIKGKVAPGDFTFFRISTDDRRGVIKSYLGEGAFTDDPYGMDGGIAVCKVKNLNNLLRHITRNGFEHHIAMSRGLVADIIEEATGRYLGWELYRHE</sequence>
<dbReference type="InterPro" id="IPR009015">
    <property type="entry name" value="Fucose_isomerase_N/cen_sf"/>
</dbReference>
<evidence type="ECO:0000256" key="1">
    <source>
        <dbReference type="ARBA" id="ARBA00023235"/>
    </source>
</evidence>